<gene>
    <name evidence="2" type="ORF">APTSU1_001155500</name>
</gene>
<sequence>MKDQNPDLREFRIFPGLRGPTPTTTAPPPPPAGLMWVLALGGVFLAVAKACIFCRLPDRDLPGRLAQLNSQMEQQWKEWAPPDFSAFALDEVSMNQITEKTHRVLRVIEIKRSISLIPLYWQWLQKTKIPQYTREGLCAPVCRGSTILYNCSTCEGMEASCWSHKSCFPGSLDLRDARILLLCIFGIVLLLGALSLQVEYLTLQAKDL</sequence>
<name>A0ABQ0FAP7_APOSI</name>
<proteinExistence type="predicted"/>
<protein>
    <submittedName>
        <fullName evidence="2">Sperm-egg fusion protein TMEM95</fullName>
    </submittedName>
</protein>
<dbReference type="PANTHER" id="PTHR38808">
    <property type="entry name" value="TRANSMEMBRANE PROTEIN 95"/>
    <property type="match status" value="1"/>
</dbReference>
<dbReference type="EMBL" id="BAAFST010000011">
    <property type="protein sequence ID" value="GAB1296320.1"/>
    <property type="molecule type" value="Genomic_DNA"/>
</dbReference>
<dbReference type="Proteomes" id="UP001623349">
    <property type="component" value="Unassembled WGS sequence"/>
</dbReference>
<evidence type="ECO:0000313" key="3">
    <source>
        <dbReference type="Proteomes" id="UP001623349"/>
    </source>
</evidence>
<evidence type="ECO:0000256" key="1">
    <source>
        <dbReference type="SAM" id="Phobius"/>
    </source>
</evidence>
<organism evidence="2 3">
    <name type="scientific">Apodemus speciosus</name>
    <name type="common">Large Japanese field mouse</name>
    <dbReference type="NCBI Taxonomy" id="105296"/>
    <lineage>
        <taxon>Eukaryota</taxon>
        <taxon>Metazoa</taxon>
        <taxon>Chordata</taxon>
        <taxon>Craniata</taxon>
        <taxon>Vertebrata</taxon>
        <taxon>Euteleostomi</taxon>
        <taxon>Mammalia</taxon>
        <taxon>Eutheria</taxon>
        <taxon>Euarchontoglires</taxon>
        <taxon>Glires</taxon>
        <taxon>Rodentia</taxon>
        <taxon>Myomorpha</taxon>
        <taxon>Muroidea</taxon>
        <taxon>Muridae</taxon>
        <taxon>Murinae</taxon>
        <taxon>Apodemus</taxon>
    </lineage>
</organism>
<dbReference type="Pfam" id="PF15203">
    <property type="entry name" value="TMEM95"/>
    <property type="match status" value="1"/>
</dbReference>
<dbReference type="InterPro" id="IPR027984">
    <property type="entry name" value="TMEM95"/>
</dbReference>
<dbReference type="PANTHER" id="PTHR38808:SF1">
    <property type="entry name" value="SPERM-EGG FUSION PROTEIN TMEM95"/>
    <property type="match status" value="1"/>
</dbReference>
<comment type="caution">
    <text evidence="2">The sequence shown here is derived from an EMBL/GenBank/DDBJ whole genome shotgun (WGS) entry which is preliminary data.</text>
</comment>
<accession>A0ABQ0FAP7</accession>
<feature type="transmembrane region" description="Helical" evidence="1">
    <location>
        <begin position="179"/>
        <end position="198"/>
    </location>
</feature>
<feature type="transmembrane region" description="Helical" evidence="1">
    <location>
        <begin position="34"/>
        <end position="54"/>
    </location>
</feature>
<keyword evidence="1" id="KW-1133">Transmembrane helix</keyword>
<keyword evidence="1" id="KW-0812">Transmembrane</keyword>
<keyword evidence="3" id="KW-1185">Reference proteome</keyword>
<reference evidence="2 3" key="1">
    <citation type="submission" date="2024-08" db="EMBL/GenBank/DDBJ databases">
        <title>The draft genome of Apodemus speciosus.</title>
        <authorList>
            <person name="Nabeshima K."/>
            <person name="Suzuki S."/>
            <person name="Onuma M."/>
        </authorList>
    </citation>
    <scope>NUCLEOTIDE SEQUENCE [LARGE SCALE GENOMIC DNA]</scope>
    <source>
        <strain evidence="2">IB14-021</strain>
    </source>
</reference>
<evidence type="ECO:0000313" key="2">
    <source>
        <dbReference type="EMBL" id="GAB1296320.1"/>
    </source>
</evidence>
<keyword evidence="1" id="KW-0472">Membrane</keyword>